<comment type="caution">
    <text evidence="1">The sequence shown here is derived from an EMBL/GenBank/DDBJ whole genome shotgun (WGS) entry which is preliminary data.</text>
</comment>
<dbReference type="RefSeq" id="WP_257099622.1">
    <property type="nucleotide sequence ID" value="NZ_JANILD010000010.1"/>
</dbReference>
<reference evidence="1" key="1">
    <citation type="submission" date="2022-07" db="EMBL/GenBank/DDBJ databases">
        <title>Bacterial species isolated from the porcine tonsil microbiota.</title>
        <authorList>
            <person name="Oliveira I.M.F."/>
        </authorList>
    </citation>
    <scope>NUCLEOTIDE SEQUENCE</scope>
    <source>
        <strain evidence="1">8QC2O2</strain>
    </source>
</reference>
<dbReference type="EMBL" id="JANILD010000010">
    <property type="protein sequence ID" value="MCQ9304971.1"/>
    <property type="molecule type" value="Genomic_DNA"/>
</dbReference>
<dbReference type="Proteomes" id="UP001204068">
    <property type="component" value="Unassembled WGS sequence"/>
</dbReference>
<accession>A0AAW5LJ86</accession>
<organism evidence="1 2">
    <name type="scientific">Mammaliicoccus sciuri</name>
    <name type="common">Staphylococcus sciuri</name>
    <dbReference type="NCBI Taxonomy" id="1296"/>
    <lineage>
        <taxon>Bacteria</taxon>
        <taxon>Bacillati</taxon>
        <taxon>Bacillota</taxon>
        <taxon>Bacilli</taxon>
        <taxon>Bacillales</taxon>
        <taxon>Staphylococcaceae</taxon>
        <taxon>Mammaliicoccus</taxon>
    </lineage>
</organism>
<proteinExistence type="predicted"/>
<name>A0AAW5LJ86_MAMSC</name>
<evidence type="ECO:0000313" key="2">
    <source>
        <dbReference type="Proteomes" id="UP001204068"/>
    </source>
</evidence>
<evidence type="ECO:0000313" key="1">
    <source>
        <dbReference type="EMBL" id="MCQ9304971.1"/>
    </source>
</evidence>
<gene>
    <name evidence="1" type="ORF">NQ032_15280</name>
</gene>
<dbReference type="AlphaFoldDB" id="A0AAW5LJ86"/>
<protein>
    <submittedName>
        <fullName evidence="1">Uncharacterized protein</fullName>
    </submittedName>
</protein>
<sequence length="119" mass="14030">MTENEAFDLIEIVGNAYHMEFTEKKARIWISLLIDGNFEKSRTKLLKLINESPYQPKIADFKVSDKPNNLVQEENEIAEEIKKANAELSDPAKREQRQRLIKKMNEKMKQLKESEQYET</sequence>
<dbReference type="Gene3D" id="1.10.8.200">
    <property type="entry name" value="Replisome organizer (g39p helicase loader/inhibitor protein)"/>
    <property type="match status" value="1"/>
</dbReference>